<dbReference type="InterPro" id="IPR016187">
    <property type="entry name" value="CTDL_fold"/>
</dbReference>
<organism evidence="1 2">
    <name type="scientific">Oopsacas minuta</name>
    <dbReference type="NCBI Taxonomy" id="111878"/>
    <lineage>
        <taxon>Eukaryota</taxon>
        <taxon>Metazoa</taxon>
        <taxon>Porifera</taxon>
        <taxon>Hexactinellida</taxon>
        <taxon>Hexasterophora</taxon>
        <taxon>Lyssacinosida</taxon>
        <taxon>Leucopsacidae</taxon>
        <taxon>Oopsacas</taxon>
    </lineage>
</organism>
<dbReference type="Proteomes" id="UP001165289">
    <property type="component" value="Unassembled WGS sequence"/>
</dbReference>
<dbReference type="EMBL" id="JAKMXF010000016">
    <property type="protein sequence ID" value="KAI6661276.1"/>
    <property type="molecule type" value="Genomic_DNA"/>
</dbReference>
<reference evidence="1 2" key="1">
    <citation type="journal article" date="2023" name="BMC Biol.">
        <title>The compact genome of the sponge Oopsacas minuta (Hexactinellida) is lacking key metazoan core genes.</title>
        <authorList>
            <person name="Santini S."/>
            <person name="Schenkelaars Q."/>
            <person name="Jourda C."/>
            <person name="Duchesne M."/>
            <person name="Belahbib H."/>
            <person name="Rocher C."/>
            <person name="Selva M."/>
            <person name="Riesgo A."/>
            <person name="Vervoort M."/>
            <person name="Leys S.P."/>
            <person name="Kodjabachian L."/>
            <person name="Le Bivic A."/>
            <person name="Borchiellini C."/>
            <person name="Claverie J.M."/>
            <person name="Renard E."/>
        </authorList>
    </citation>
    <scope>NUCLEOTIDE SEQUENCE [LARGE SCALE GENOMIC DNA]</scope>
    <source>
        <strain evidence="1">SPO-2</strain>
    </source>
</reference>
<protein>
    <recommendedName>
        <fullName evidence="3">C-type lectin domain-containing protein</fullName>
    </recommendedName>
</protein>
<gene>
    <name evidence="1" type="ORF">LOD99_10056</name>
</gene>
<proteinExistence type="predicted"/>
<keyword evidence="2" id="KW-1185">Reference proteome</keyword>
<evidence type="ECO:0000313" key="2">
    <source>
        <dbReference type="Proteomes" id="UP001165289"/>
    </source>
</evidence>
<dbReference type="SUPFAM" id="SSF56436">
    <property type="entry name" value="C-type lectin-like"/>
    <property type="match status" value="1"/>
</dbReference>
<dbReference type="CDD" id="cd00037">
    <property type="entry name" value="CLECT"/>
    <property type="match status" value="1"/>
</dbReference>
<name>A0AAV7KJF4_9METZ</name>
<dbReference type="AlphaFoldDB" id="A0AAV7KJF4"/>
<dbReference type="Gene3D" id="3.10.100.10">
    <property type="entry name" value="Mannose-Binding Protein A, subunit A"/>
    <property type="match status" value="1"/>
</dbReference>
<evidence type="ECO:0008006" key="3">
    <source>
        <dbReference type="Google" id="ProtNLM"/>
    </source>
</evidence>
<accession>A0AAV7KJF4</accession>
<evidence type="ECO:0000313" key="1">
    <source>
        <dbReference type="EMBL" id="KAI6661276.1"/>
    </source>
</evidence>
<dbReference type="InterPro" id="IPR016186">
    <property type="entry name" value="C-type_lectin-like/link_sf"/>
</dbReference>
<comment type="caution">
    <text evidence="1">The sequence shown here is derived from an EMBL/GenBank/DDBJ whole genome shotgun (WGS) entry which is preliminary data.</text>
</comment>
<sequence length="150" mass="16646">MKSFSYKIGLFLAIIGLLVRIKSAHILELSFTFDDTNFAYFTLPGNFINWPEAEASCINWGGYLATIKSEQVDSLLYYTPEDIQIHFGCFLGLNDMENEAGTIASAFVWVDGSNSSYRKFGNTPGTDIYPSDQIQMTIMIVLGSGTRVGL</sequence>